<keyword evidence="4 6" id="KW-1133">Transmembrane helix</keyword>
<organism evidence="7 8">
    <name type="scientific">Corynebacterium pyruviciproducens</name>
    <dbReference type="NCBI Taxonomy" id="598660"/>
    <lineage>
        <taxon>Bacteria</taxon>
        <taxon>Bacillati</taxon>
        <taxon>Actinomycetota</taxon>
        <taxon>Actinomycetes</taxon>
        <taxon>Mycobacteriales</taxon>
        <taxon>Corynebacteriaceae</taxon>
        <taxon>Corynebacterium</taxon>
    </lineage>
</organism>
<name>A0AAF0YVE4_9CORY</name>
<reference evidence="7" key="1">
    <citation type="submission" date="2017-12" db="EMBL/GenBank/DDBJ databases">
        <authorList>
            <person name="Thomas-White K."/>
            <person name="Wolfe A.J."/>
        </authorList>
    </citation>
    <scope>NUCLEOTIDE SEQUENCE</scope>
    <source>
        <strain evidence="7">UMB0763</strain>
    </source>
</reference>
<evidence type="ECO:0000313" key="7">
    <source>
        <dbReference type="EMBL" id="WOT01898.1"/>
    </source>
</evidence>
<protein>
    <submittedName>
        <fullName evidence="7">LysE family translocator</fullName>
    </submittedName>
</protein>
<reference evidence="7" key="2">
    <citation type="submission" date="2023-10" db="EMBL/GenBank/DDBJ databases">
        <authorList>
            <person name="Choi B."/>
        </authorList>
    </citation>
    <scope>NUCLEOTIDE SEQUENCE</scope>
    <source>
        <strain evidence="7">UMB0763</strain>
    </source>
</reference>
<evidence type="ECO:0000256" key="5">
    <source>
        <dbReference type="ARBA" id="ARBA00023136"/>
    </source>
</evidence>
<keyword evidence="3 6" id="KW-0812">Transmembrane</keyword>
<dbReference type="KEGG" id="cpyr:CYJ47_11700"/>
<dbReference type="InterPro" id="IPR001123">
    <property type="entry name" value="LeuE-type"/>
</dbReference>
<accession>A0AAF0YVE4</accession>
<keyword evidence="5 6" id="KW-0472">Membrane</keyword>
<dbReference type="RefSeq" id="WP_101678555.1">
    <property type="nucleotide sequence ID" value="NZ_CAMIHY010000003.1"/>
</dbReference>
<dbReference type="AlphaFoldDB" id="A0AAF0YVE4"/>
<dbReference type="Pfam" id="PF01810">
    <property type="entry name" value="LysE"/>
    <property type="match status" value="1"/>
</dbReference>
<evidence type="ECO:0000256" key="3">
    <source>
        <dbReference type="ARBA" id="ARBA00022692"/>
    </source>
</evidence>
<gene>
    <name evidence="7" type="ORF">CYJ47_11700</name>
</gene>
<dbReference type="GO" id="GO:0005886">
    <property type="term" value="C:plasma membrane"/>
    <property type="evidence" value="ECO:0007669"/>
    <property type="project" value="UniProtKB-SubCell"/>
</dbReference>
<dbReference type="PANTHER" id="PTHR30086">
    <property type="entry name" value="ARGININE EXPORTER PROTEIN ARGO"/>
    <property type="match status" value="1"/>
</dbReference>
<dbReference type="Proteomes" id="UP000234560">
    <property type="component" value="Chromosome"/>
</dbReference>
<evidence type="ECO:0000256" key="1">
    <source>
        <dbReference type="ARBA" id="ARBA00004651"/>
    </source>
</evidence>
<keyword evidence="2" id="KW-1003">Cell membrane</keyword>
<dbReference type="GO" id="GO:0015171">
    <property type="term" value="F:amino acid transmembrane transporter activity"/>
    <property type="evidence" value="ECO:0007669"/>
    <property type="project" value="TreeGrafter"/>
</dbReference>
<proteinExistence type="predicted"/>
<comment type="subcellular location">
    <subcellularLocation>
        <location evidence="1">Cell membrane</location>
        <topology evidence="1">Multi-pass membrane protein</topology>
    </subcellularLocation>
</comment>
<feature type="transmembrane region" description="Helical" evidence="6">
    <location>
        <begin position="185"/>
        <end position="210"/>
    </location>
</feature>
<sequence length="212" mass="21698">MGSFILITVAAIMLPGPDTMQIIRVGSASGRLGAACGLGTTLGNLIWGVTSLAGLSALVTTYPVVMDVLALAGSAYLLYMAVSLARGVVARWRDGGGGVSGAGSAPRRGPTSVGAAVRAGLFTNLSNPKALVFYGALFSQFITPDMGLWFAIFMPAFMLGFGLVFYCGLGYVAGLVGQKIALSMWVVDAVAAVIFALVAGGMMVTTMGAWKL</sequence>
<evidence type="ECO:0000256" key="4">
    <source>
        <dbReference type="ARBA" id="ARBA00022989"/>
    </source>
</evidence>
<feature type="transmembrane region" description="Helical" evidence="6">
    <location>
        <begin position="148"/>
        <end position="173"/>
    </location>
</feature>
<evidence type="ECO:0000256" key="6">
    <source>
        <dbReference type="SAM" id="Phobius"/>
    </source>
</evidence>
<dbReference type="EMBL" id="CP136958">
    <property type="protein sequence ID" value="WOT01898.1"/>
    <property type="molecule type" value="Genomic_DNA"/>
</dbReference>
<feature type="transmembrane region" description="Helical" evidence="6">
    <location>
        <begin position="43"/>
        <end position="62"/>
    </location>
</feature>
<evidence type="ECO:0000313" key="8">
    <source>
        <dbReference type="Proteomes" id="UP000234560"/>
    </source>
</evidence>
<feature type="transmembrane region" description="Helical" evidence="6">
    <location>
        <begin position="69"/>
        <end position="89"/>
    </location>
</feature>
<evidence type="ECO:0000256" key="2">
    <source>
        <dbReference type="ARBA" id="ARBA00022475"/>
    </source>
</evidence>
<dbReference type="PANTHER" id="PTHR30086:SF17">
    <property type="entry name" value="LYSE FAMILY TRANSLOCATOR"/>
    <property type="match status" value="1"/>
</dbReference>